<feature type="compositionally biased region" description="Low complexity" evidence="8">
    <location>
        <begin position="196"/>
        <end position="216"/>
    </location>
</feature>
<feature type="region of interest" description="Disordered" evidence="8">
    <location>
        <begin position="1"/>
        <end position="28"/>
    </location>
</feature>
<dbReference type="OrthoDB" id="514777at2759"/>
<evidence type="ECO:0000313" key="11">
    <source>
        <dbReference type="Proteomes" id="UP000774326"/>
    </source>
</evidence>
<dbReference type="GO" id="GO:0016281">
    <property type="term" value="C:eukaryotic translation initiation factor 4F complex"/>
    <property type="evidence" value="ECO:0007669"/>
    <property type="project" value="TreeGrafter"/>
</dbReference>
<evidence type="ECO:0000313" key="10">
    <source>
        <dbReference type="EMBL" id="KAH3683819.1"/>
    </source>
</evidence>
<evidence type="ECO:0000256" key="2">
    <source>
        <dbReference type="ARBA" id="ARBA00005775"/>
    </source>
</evidence>
<feature type="compositionally biased region" description="Gly residues" evidence="8">
    <location>
        <begin position="331"/>
        <end position="341"/>
    </location>
</feature>
<dbReference type="AlphaFoldDB" id="A0A9P8Q6P3"/>
<feature type="compositionally biased region" description="Low complexity" evidence="8">
    <location>
        <begin position="868"/>
        <end position="886"/>
    </location>
</feature>
<keyword evidence="7" id="KW-0648">Protein biosynthesis</keyword>
<dbReference type="Proteomes" id="UP000774326">
    <property type="component" value="Unassembled WGS sequence"/>
</dbReference>
<feature type="region of interest" description="Disordered" evidence="8">
    <location>
        <begin position="323"/>
        <end position="421"/>
    </location>
</feature>
<dbReference type="PANTHER" id="PTHR23253:SF9">
    <property type="entry name" value="EUKARYOTIC TRANSLATION INITIATION FACTOR 4 GAMMA 2"/>
    <property type="match status" value="1"/>
</dbReference>
<evidence type="ECO:0000256" key="6">
    <source>
        <dbReference type="ARBA" id="ARBA00022884"/>
    </source>
</evidence>
<feature type="region of interest" description="Disordered" evidence="8">
    <location>
        <begin position="116"/>
        <end position="225"/>
    </location>
</feature>
<dbReference type="EMBL" id="JAEUBG010002926">
    <property type="protein sequence ID" value="KAH3683819.1"/>
    <property type="molecule type" value="Genomic_DNA"/>
</dbReference>
<feature type="compositionally biased region" description="Acidic residues" evidence="8">
    <location>
        <begin position="838"/>
        <end position="858"/>
    </location>
</feature>
<dbReference type="InterPro" id="IPR036211">
    <property type="entry name" value="eIF4G_eIF4E-bd_sf"/>
</dbReference>
<dbReference type="PANTHER" id="PTHR23253">
    <property type="entry name" value="EUKARYOTIC TRANSLATION INITIATION FACTOR 4 GAMMA"/>
    <property type="match status" value="1"/>
</dbReference>
<keyword evidence="3" id="KW-0963">Cytoplasm</keyword>
<sequence length="886" mass="98001">MSSGKSFTPNNGNNQQRPAGNGGYNAYNANTYNPNNSYYYSQPVYGYSQPAYGAPYMSNGVMYPGELQGRQAGAVQAPIPASKPAVATKPAEDDEAAKKREEFRMQLLEKARAKKEALEAKKKAAQAQEPVVAEEIKKEEPVKVEEPVKAEEAKVEEPVKVEEAPKSVEPEAEAPKPEEAEPVKAAEAEEPKEAEPAAVSTEEPAVAAAPVVTEAPKQANEPKPLDSKYAHILEQNIEEPEFSNNVPNYADLVPKFAELKLVENANEYNYEDPLKRPDEKLLARGPVLRYDPMFLNQFSHFKFDAGEEFQKRLLFVVKSIHEKPAPKNNSGRGGFGQGSIGGYNKSSQNLRRLDSRSNSRQGSKRKPQNNNNRSERKSNRRGPSDRHHNDDREKEPEVPAEPVKPLEKSANRWVPKSRQAKTEEVKYAPDGVTVILPLEDIKRKVKSQLNKLTLEYFDPITDEIIKMAEQSKWEEDAQTLKSVIDSIFDKAVDEPHWSAMYAQFCAKIFKSISPEVKDTTSLAADGTPLSGGALFRKYLLTKCQVEYEKGWVDKLPTNEDGTPIEPELMSDEYYQIATAKRRGLGLVKFFGQLYVLSLLGENIIFFCLQSQSKNIDDPSDDTVENLIQLVKTVGPKLDHSSPSARANFDNILNRIAALSKNDKIPSRLQFHLMDVLDSRKSGWSGSEEAGPKTISQIHAEESKKQQMEQREKLEKRRQKGNDSRQNSGRGQWTNNRVSDSDFQRAGQVSTPSHSSGPTNNFQRGKSSRNNNNNNSRLGNNSNNFNNSNKTSASSPLANVSGGAAAAVAAAAASAANAQGLGSRENSKRPLNAFSALDQESEESEEEDEDEEEEDDSAINEDSAKVQDSAETAETSTSEEATAVAKE</sequence>
<dbReference type="GO" id="GO:0003729">
    <property type="term" value="F:mRNA binding"/>
    <property type="evidence" value="ECO:0007669"/>
    <property type="project" value="TreeGrafter"/>
</dbReference>
<feature type="compositionally biased region" description="Basic and acidic residues" evidence="8">
    <location>
        <begin position="134"/>
        <end position="195"/>
    </location>
</feature>
<feature type="compositionally biased region" description="Polar residues" evidence="8">
    <location>
        <begin position="746"/>
        <end position="764"/>
    </location>
</feature>
<accession>A0A9P8Q6P3</accession>
<evidence type="ECO:0000256" key="8">
    <source>
        <dbReference type="SAM" id="MobiDB-lite"/>
    </source>
</evidence>
<gene>
    <name evidence="10" type="ORF">WICPIJ_005193</name>
</gene>
<dbReference type="SMART" id="SM00543">
    <property type="entry name" value="MIF4G"/>
    <property type="match status" value="1"/>
</dbReference>
<keyword evidence="4" id="KW-0396">Initiation factor</keyword>
<dbReference type="GO" id="GO:0003743">
    <property type="term" value="F:translation initiation factor activity"/>
    <property type="evidence" value="ECO:0007669"/>
    <property type="project" value="UniProtKB-KW"/>
</dbReference>
<feature type="compositionally biased region" description="Basic and acidic residues" evidence="8">
    <location>
        <begin position="373"/>
        <end position="397"/>
    </location>
</feature>
<dbReference type="GO" id="GO:0010494">
    <property type="term" value="C:cytoplasmic stress granule"/>
    <property type="evidence" value="ECO:0007669"/>
    <property type="project" value="UniProtKB-ARBA"/>
</dbReference>
<dbReference type="InterPro" id="IPR003890">
    <property type="entry name" value="MIF4G-like_typ-3"/>
</dbReference>
<dbReference type="SUPFAM" id="SSF101489">
    <property type="entry name" value="Eukaryotic initiation factor 4f subunit eIF4g, eIF4e-binding domain"/>
    <property type="match status" value="1"/>
</dbReference>
<name>A0A9P8Q6P3_WICPI</name>
<keyword evidence="5" id="KW-0597">Phosphoprotein</keyword>
<feature type="region of interest" description="Disordered" evidence="8">
    <location>
        <begin position="73"/>
        <end position="100"/>
    </location>
</feature>
<evidence type="ECO:0000256" key="4">
    <source>
        <dbReference type="ARBA" id="ARBA00022540"/>
    </source>
</evidence>
<dbReference type="Gene3D" id="1.25.40.180">
    <property type="match status" value="1"/>
</dbReference>
<dbReference type="Pfam" id="PF02854">
    <property type="entry name" value="MIF4G"/>
    <property type="match status" value="1"/>
</dbReference>
<feature type="compositionally biased region" description="Low complexity" evidence="8">
    <location>
        <begin position="767"/>
        <end position="817"/>
    </location>
</feature>
<evidence type="ECO:0000256" key="3">
    <source>
        <dbReference type="ARBA" id="ARBA00022490"/>
    </source>
</evidence>
<evidence type="ECO:0000256" key="7">
    <source>
        <dbReference type="ARBA" id="ARBA00022917"/>
    </source>
</evidence>
<organism evidence="10 11">
    <name type="scientific">Wickerhamomyces pijperi</name>
    <name type="common">Yeast</name>
    <name type="synonym">Pichia pijperi</name>
    <dbReference type="NCBI Taxonomy" id="599730"/>
    <lineage>
        <taxon>Eukaryota</taxon>
        <taxon>Fungi</taxon>
        <taxon>Dikarya</taxon>
        <taxon>Ascomycota</taxon>
        <taxon>Saccharomycotina</taxon>
        <taxon>Saccharomycetes</taxon>
        <taxon>Phaffomycetales</taxon>
        <taxon>Wickerhamomycetaceae</taxon>
        <taxon>Wickerhamomyces</taxon>
    </lineage>
</organism>
<dbReference type="SUPFAM" id="SSF48371">
    <property type="entry name" value="ARM repeat"/>
    <property type="match status" value="1"/>
</dbReference>
<feature type="compositionally biased region" description="Basic and acidic residues" evidence="8">
    <location>
        <begin position="698"/>
        <end position="722"/>
    </location>
</feature>
<keyword evidence="6" id="KW-0694">RNA-binding</keyword>
<feature type="compositionally biased region" description="Polar residues" evidence="8">
    <location>
        <begin position="723"/>
        <end position="737"/>
    </location>
</feature>
<evidence type="ECO:0000256" key="1">
    <source>
        <dbReference type="ARBA" id="ARBA00004496"/>
    </source>
</evidence>
<dbReference type="FunFam" id="1.25.40.180:FF:000020">
    <property type="entry name" value="Eukaryotic translation initiation factor subunit"/>
    <property type="match status" value="1"/>
</dbReference>
<comment type="caution">
    <text evidence="10">The sequence shown here is derived from an EMBL/GenBank/DDBJ whole genome shotgun (WGS) entry which is preliminary data.</text>
</comment>
<proteinExistence type="inferred from homology"/>
<comment type="similarity">
    <text evidence="2">Belongs to the eukaryotic initiation factor 4G family.</text>
</comment>
<reference evidence="10" key="1">
    <citation type="journal article" date="2021" name="Open Biol.">
        <title>Shared evolutionary footprints suggest mitochondrial oxidative damage underlies multiple complex I losses in fungi.</title>
        <authorList>
            <person name="Schikora-Tamarit M.A."/>
            <person name="Marcet-Houben M."/>
            <person name="Nosek J."/>
            <person name="Gabaldon T."/>
        </authorList>
    </citation>
    <scope>NUCLEOTIDE SEQUENCE</scope>
    <source>
        <strain evidence="10">CBS2887</strain>
    </source>
</reference>
<evidence type="ECO:0000259" key="9">
    <source>
        <dbReference type="SMART" id="SM00543"/>
    </source>
</evidence>
<feature type="compositionally biased region" description="Polar residues" evidence="8">
    <location>
        <begin position="1"/>
        <end position="18"/>
    </location>
</feature>
<keyword evidence="11" id="KW-1185">Reference proteome</keyword>
<dbReference type="InterPro" id="IPR016024">
    <property type="entry name" value="ARM-type_fold"/>
</dbReference>
<protein>
    <recommendedName>
        <fullName evidence="9">MIF4G domain-containing protein</fullName>
    </recommendedName>
</protein>
<feature type="region of interest" description="Disordered" evidence="8">
    <location>
        <begin position="681"/>
        <end position="886"/>
    </location>
</feature>
<evidence type="ECO:0000256" key="5">
    <source>
        <dbReference type="ARBA" id="ARBA00022553"/>
    </source>
</evidence>
<reference evidence="10" key="2">
    <citation type="submission" date="2021-01" db="EMBL/GenBank/DDBJ databases">
        <authorList>
            <person name="Schikora-Tamarit M.A."/>
        </authorList>
    </citation>
    <scope>NUCLEOTIDE SEQUENCE</scope>
    <source>
        <strain evidence="10">CBS2887</strain>
    </source>
</reference>
<feature type="domain" description="MIF4G" evidence="9">
    <location>
        <begin position="442"/>
        <end position="682"/>
    </location>
</feature>
<comment type="subcellular location">
    <subcellularLocation>
        <location evidence="1">Cytoplasm</location>
    </subcellularLocation>
</comment>